<dbReference type="PANTHER" id="PTHR33204">
    <property type="entry name" value="TRANSCRIPTIONAL REGULATOR, MARR FAMILY"/>
    <property type="match status" value="1"/>
</dbReference>
<keyword evidence="2" id="KW-0238">DNA-binding</keyword>
<protein>
    <submittedName>
        <fullName evidence="5">Winged helix-turn-helix transcriptional regulator</fullName>
    </submittedName>
</protein>
<dbReference type="Gene3D" id="1.10.10.10">
    <property type="entry name" value="Winged helix-like DNA-binding domain superfamily/Winged helix DNA-binding domain"/>
    <property type="match status" value="1"/>
</dbReference>
<proteinExistence type="predicted"/>
<evidence type="ECO:0000259" key="4">
    <source>
        <dbReference type="PROSITE" id="PS51118"/>
    </source>
</evidence>
<dbReference type="PROSITE" id="PS51118">
    <property type="entry name" value="HTH_HXLR"/>
    <property type="match status" value="1"/>
</dbReference>
<organism evidence="5 6">
    <name type="scientific">Paracoccus niistensis</name>
    <dbReference type="NCBI Taxonomy" id="632935"/>
    <lineage>
        <taxon>Bacteria</taxon>
        <taxon>Pseudomonadati</taxon>
        <taxon>Pseudomonadota</taxon>
        <taxon>Alphaproteobacteria</taxon>
        <taxon>Rhodobacterales</taxon>
        <taxon>Paracoccaceae</taxon>
        <taxon>Paracoccus</taxon>
    </lineage>
</organism>
<keyword evidence="3" id="KW-0804">Transcription</keyword>
<dbReference type="InterPro" id="IPR002577">
    <property type="entry name" value="HTH_HxlR"/>
</dbReference>
<dbReference type="InterPro" id="IPR036390">
    <property type="entry name" value="WH_DNA-bd_sf"/>
</dbReference>
<keyword evidence="1" id="KW-0805">Transcription regulation</keyword>
<dbReference type="Pfam" id="PF01638">
    <property type="entry name" value="HxlR"/>
    <property type="match status" value="1"/>
</dbReference>
<gene>
    <name evidence="5" type="ORF">ACFFII_14060</name>
</gene>
<feature type="domain" description="HTH hxlR-type" evidence="4">
    <location>
        <begin position="11"/>
        <end position="109"/>
    </location>
</feature>
<evidence type="ECO:0000256" key="1">
    <source>
        <dbReference type="ARBA" id="ARBA00023015"/>
    </source>
</evidence>
<evidence type="ECO:0000256" key="3">
    <source>
        <dbReference type="ARBA" id="ARBA00023163"/>
    </source>
</evidence>
<dbReference type="SUPFAM" id="SSF46785">
    <property type="entry name" value="Winged helix' DNA-binding domain"/>
    <property type="match status" value="1"/>
</dbReference>
<accession>A0ABV6I8V7</accession>
<dbReference type="Proteomes" id="UP001589799">
    <property type="component" value="Unassembled WGS sequence"/>
</dbReference>
<sequence>MAERKTYAEGCLAAHALDLIGDRWALLVVRELMLGPRRFGLIRAGLPGIATNMLARRLEDLEAAGIVVHRTLPPPARVPVYELTSHGRALRPLLLELCRWGVGVPGHDPRLPISPTSLMLSMEAMMRPGPGSFTAGFDLGAESFVVTVEGPRFEARPGEAARAEMRFSAPPNDMAVAIYGSALLAQVIASGRVSFTGDPSRGQAFVDLFRLARP</sequence>
<dbReference type="InterPro" id="IPR036388">
    <property type="entry name" value="WH-like_DNA-bd_sf"/>
</dbReference>
<dbReference type="RefSeq" id="WP_377699498.1">
    <property type="nucleotide sequence ID" value="NZ_JBHLWE010000041.1"/>
</dbReference>
<evidence type="ECO:0000313" key="6">
    <source>
        <dbReference type="Proteomes" id="UP001589799"/>
    </source>
</evidence>
<name>A0ABV6I8V7_9RHOB</name>
<dbReference type="EMBL" id="JBHLWE010000041">
    <property type="protein sequence ID" value="MFC0341890.1"/>
    <property type="molecule type" value="Genomic_DNA"/>
</dbReference>
<keyword evidence="6" id="KW-1185">Reference proteome</keyword>
<evidence type="ECO:0000256" key="2">
    <source>
        <dbReference type="ARBA" id="ARBA00023125"/>
    </source>
</evidence>
<comment type="caution">
    <text evidence="5">The sequence shown here is derived from an EMBL/GenBank/DDBJ whole genome shotgun (WGS) entry which is preliminary data.</text>
</comment>
<dbReference type="PANTHER" id="PTHR33204:SF18">
    <property type="entry name" value="TRANSCRIPTIONAL REGULATORY PROTEIN"/>
    <property type="match status" value="1"/>
</dbReference>
<reference evidence="5 6" key="1">
    <citation type="submission" date="2024-09" db="EMBL/GenBank/DDBJ databases">
        <authorList>
            <person name="Sun Q."/>
            <person name="Mori K."/>
        </authorList>
    </citation>
    <scope>NUCLEOTIDE SEQUENCE [LARGE SCALE GENOMIC DNA]</scope>
    <source>
        <strain evidence="5 6">KCTC 22789</strain>
    </source>
</reference>
<evidence type="ECO:0000313" key="5">
    <source>
        <dbReference type="EMBL" id="MFC0341890.1"/>
    </source>
</evidence>